<dbReference type="EMBL" id="JAATIP010000032">
    <property type="protein sequence ID" value="KAF4388972.1"/>
    <property type="molecule type" value="Genomic_DNA"/>
</dbReference>
<feature type="compositionally biased region" description="Polar residues" evidence="1">
    <location>
        <begin position="308"/>
        <end position="322"/>
    </location>
</feature>
<feature type="compositionally biased region" description="Low complexity" evidence="1">
    <location>
        <begin position="378"/>
        <end position="398"/>
    </location>
</feature>
<dbReference type="InterPro" id="IPR039928">
    <property type="entry name" value="LNK"/>
</dbReference>
<feature type="region of interest" description="Disordered" evidence="1">
    <location>
        <begin position="365"/>
        <end position="413"/>
    </location>
</feature>
<feature type="region of interest" description="Disordered" evidence="1">
    <location>
        <begin position="302"/>
        <end position="322"/>
    </location>
</feature>
<organism evidence="2 3">
    <name type="scientific">Cannabis sativa</name>
    <name type="common">Hemp</name>
    <name type="synonym">Marijuana</name>
    <dbReference type="NCBI Taxonomy" id="3483"/>
    <lineage>
        <taxon>Eukaryota</taxon>
        <taxon>Viridiplantae</taxon>
        <taxon>Streptophyta</taxon>
        <taxon>Embryophyta</taxon>
        <taxon>Tracheophyta</taxon>
        <taxon>Spermatophyta</taxon>
        <taxon>Magnoliopsida</taxon>
        <taxon>eudicotyledons</taxon>
        <taxon>Gunneridae</taxon>
        <taxon>Pentapetalae</taxon>
        <taxon>rosids</taxon>
        <taxon>fabids</taxon>
        <taxon>Rosales</taxon>
        <taxon>Cannabaceae</taxon>
        <taxon>Cannabis</taxon>
    </lineage>
</organism>
<dbReference type="PANTHER" id="PTHR33334">
    <property type="entry name" value="PROTEIN LNK1"/>
    <property type="match status" value="1"/>
</dbReference>
<dbReference type="Proteomes" id="UP000525078">
    <property type="component" value="Unassembled WGS sequence"/>
</dbReference>
<evidence type="ECO:0000313" key="3">
    <source>
        <dbReference type="Proteomes" id="UP000525078"/>
    </source>
</evidence>
<proteinExistence type="predicted"/>
<accession>A0A7J6H189</accession>
<sequence length="431" mass="48417">MISSINLIFRGPSRTGFDTWTNEKAVLDGAVSATSLESQFSATNSHEFEVMDWCLKSGGGGSAGGANDECMVPVQKGRRILPDRLPSPDRWSEWGRVGEFETFQTHYKDGDSDQKFYAEENCFNGTAHHEMEEDSFYDKYQSTSPTNHQLGLAESTQTDDMFFSYFSEMDNQERSYCFSPKSQCGGIEFNRNSLQDMTSDSRNTSTDFPSLHPTYLSTFDIDDNNASMFVVPRNLQKNDFLPDQATGMEFSVNSESSSMTRSDEEPSPEETVLQGLQSVTKQLNVSTRLSLRDALYRLAKSSEKRPMRQNQDGNHCVENNSLWTPGMETTRCGTKKGTETETNIIDRAIANLMFNKTELDYQDLTGATSSSSKDEVEPSSSEYQSYTSQSQQQQQQHSNVLDDSDFPMLMYPGGIDMEMESLSCDFSENGV</sequence>
<reference evidence="2 3" key="1">
    <citation type="journal article" date="2020" name="bioRxiv">
        <title>Sequence and annotation of 42 cannabis genomes reveals extensive copy number variation in cannabinoid synthesis and pathogen resistance genes.</title>
        <authorList>
            <person name="Mckernan K.J."/>
            <person name="Helbert Y."/>
            <person name="Kane L.T."/>
            <person name="Ebling H."/>
            <person name="Zhang L."/>
            <person name="Liu B."/>
            <person name="Eaton Z."/>
            <person name="Mclaughlin S."/>
            <person name="Kingan S."/>
            <person name="Baybayan P."/>
            <person name="Concepcion G."/>
            <person name="Jordan M."/>
            <person name="Riva A."/>
            <person name="Barbazuk W."/>
            <person name="Harkins T."/>
        </authorList>
    </citation>
    <scope>NUCLEOTIDE SEQUENCE [LARGE SCALE GENOMIC DNA]</scope>
    <source>
        <strain evidence="3">cv. Jamaican Lion 4</strain>
        <tissue evidence="2">Leaf</tissue>
    </source>
</reference>
<comment type="caution">
    <text evidence="2">The sequence shown here is derived from an EMBL/GenBank/DDBJ whole genome shotgun (WGS) entry which is preliminary data.</text>
</comment>
<dbReference type="GO" id="GO:0007623">
    <property type="term" value="P:circadian rhythm"/>
    <property type="evidence" value="ECO:0007669"/>
    <property type="project" value="InterPro"/>
</dbReference>
<dbReference type="PANTHER" id="PTHR33334:SF10">
    <property type="entry name" value="PROTEIN LNK4"/>
    <property type="match status" value="1"/>
</dbReference>
<name>A0A7J6H189_CANSA</name>
<evidence type="ECO:0000256" key="1">
    <source>
        <dbReference type="SAM" id="MobiDB-lite"/>
    </source>
</evidence>
<protein>
    <submittedName>
        <fullName evidence="2">Uncharacterized protein</fullName>
    </submittedName>
</protein>
<evidence type="ECO:0000313" key="2">
    <source>
        <dbReference type="EMBL" id="KAF4388972.1"/>
    </source>
</evidence>
<gene>
    <name evidence="2" type="ORF">F8388_026701</name>
</gene>
<dbReference type="GO" id="GO:0006355">
    <property type="term" value="P:regulation of DNA-templated transcription"/>
    <property type="evidence" value="ECO:0007669"/>
    <property type="project" value="InterPro"/>
</dbReference>
<dbReference type="AlphaFoldDB" id="A0A7J6H189"/>